<accession>A0A939FYA3</accession>
<gene>
    <name evidence="1" type="ORF">J1C48_16785</name>
</gene>
<dbReference type="AlphaFoldDB" id="A0A939FYA3"/>
<evidence type="ECO:0000313" key="1">
    <source>
        <dbReference type="EMBL" id="MBO0664238.1"/>
    </source>
</evidence>
<reference evidence="1" key="1">
    <citation type="submission" date="2021-03" db="EMBL/GenBank/DDBJ databases">
        <title>Whole genome sequence of Jiella sp. CQZ9-1.</title>
        <authorList>
            <person name="Tuo L."/>
        </authorList>
    </citation>
    <scope>NUCLEOTIDE SEQUENCE</scope>
    <source>
        <strain evidence="1">CQZ9-1</strain>
    </source>
</reference>
<dbReference type="EMBL" id="JAFMPP010000018">
    <property type="protein sequence ID" value="MBO0664238.1"/>
    <property type="molecule type" value="Genomic_DNA"/>
</dbReference>
<dbReference type="RefSeq" id="WP_207259155.1">
    <property type="nucleotide sequence ID" value="NZ_JAFMPP010000018.1"/>
</dbReference>
<name>A0A939FYA3_9HYPH</name>
<comment type="caution">
    <text evidence="1">The sequence shown here is derived from an EMBL/GenBank/DDBJ whole genome shotgun (WGS) entry which is preliminary data.</text>
</comment>
<proteinExistence type="predicted"/>
<dbReference type="Proteomes" id="UP000664122">
    <property type="component" value="Unassembled WGS sequence"/>
</dbReference>
<sequence>MAASWPAIDRSAKIYVCDLFDFQPRSECDSCWNDLDVSPHPRTNGLECWRRVSINQILAVATKAMMQICYKLLVMDPQEAVVGIMMIGGPEEVIIDQSILQADSTEVGEAIATRSGQKLVELPRESVRGRMRVWICALAVQERDAALLKREA</sequence>
<evidence type="ECO:0000313" key="2">
    <source>
        <dbReference type="Proteomes" id="UP000664122"/>
    </source>
</evidence>
<keyword evidence="2" id="KW-1185">Reference proteome</keyword>
<protein>
    <submittedName>
        <fullName evidence="1">Uncharacterized protein</fullName>
    </submittedName>
</protein>
<organism evidence="1 2">
    <name type="scientific">Jiella flava</name>
    <dbReference type="NCBI Taxonomy" id="2816857"/>
    <lineage>
        <taxon>Bacteria</taxon>
        <taxon>Pseudomonadati</taxon>
        <taxon>Pseudomonadota</taxon>
        <taxon>Alphaproteobacteria</taxon>
        <taxon>Hyphomicrobiales</taxon>
        <taxon>Aurantimonadaceae</taxon>
        <taxon>Jiella</taxon>
    </lineage>
</organism>